<feature type="transmembrane region" description="Helical" evidence="7">
    <location>
        <begin position="165"/>
        <end position="190"/>
    </location>
</feature>
<evidence type="ECO:0000256" key="4">
    <source>
        <dbReference type="ARBA" id="ARBA00022692"/>
    </source>
</evidence>
<dbReference type="SUPFAM" id="SSF161098">
    <property type="entry name" value="MetI-like"/>
    <property type="match status" value="1"/>
</dbReference>
<evidence type="ECO:0000256" key="1">
    <source>
        <dbReference type="ARBA" id="ARBA00004651"/>
    </source>
</evidence>
<dbReference type="InterPro" id="IPR035906">
    <property type="entry name" value="MetI-like_sf"/>
</dbReference>
<evidence type="ECO:0000256" key="5">
    <source>
        <dbReference type="ARBA" id="ARBA00022989"/>
    </source>
</evidence>
<evidence type="ECO:0000313" key="9">
    <source>
        <dbReference type="EMBL" id="BAL55918.1"/>
    </source>
</evidence>
<feature type="transmembrane region" description="Helical" evidence="7">
    <location>
        <begin position="119"/>
        <end position="140"/>
    </location>
</feature>
<reference evidence="9" key="2">
    <citation type="journal article" date="2012" name="PLoS ONE">
        <title>A Deeply Branching Thermophilic Bacterium with an Ancient Acetyl-CoA Pathway Dominates a Subsurface Ecosystem.</title>
        <authorList>
            <person name="Takami H."/>
            <person name="Noguchi H."/>
            <person name="Takaki Y."/>
            <person name="Uchiyama I."/>
            <person name="Toyoda A."/>
            <person name="Nishi S."/>
            <person name="Chee G.-J."/>
            <person name="Arai W."/>
            <person name="Nunoura T."/>
            <person name="Itoh T."/>
            <person name="Hattori M."/>
            <person name="Takai K."/>
        </authorList>
    </citation>
    <scope>NUCLEOTIDE SEQUENCE</scope>
</reference>
<evidence type="ECO:0000256" key="3">
    <source>
        <dbReference type="ARBA" id="ARBA00022475"/>
    </source>
</evidence>
<protein>
    <submittedName>
        <fullName evidence="9">Binding-protein-dependent transport systems inner membrane component</fullName>
    </submittedName>
</protein>
<name>H5SID2_9CHLR</name>
<dbReference type="GO" id="GO:0055085">
    <property type="term" value="P:transmembrane transport"/>
    <property type="evidence" value="ECO:0007669"/>
    <property type="project" value="InterPro"/>
</dbReference>
<evidence type="ECO:0000256" key="7">
    <source>
        <dbReference type="RuleBase" id="RU363032"/>
    </source>
</evidence>
<dbReference type="AlphaFoldDB" id="H5SID2"/>
<accession>H5SID2</accession>
<gene>
    <name evidence="9" type="ORF">HGMM_F32G01C28</name>
</gene>
<feature type="domain" description="ABC transmembrane type-1" evidence="8">
    <location>
        <begin position="81"/>
        <end position="292"/>
    </location>
</feature>
<evidence type="ECO:0000256" key="6">
    <source>
        <dbReference type="ARBA" id="ARBA00023136"/>
    </source>
</evidence>
<organism evidence="9">
    <name type="scientific">uncultured Chloroflexota bacterium</name>
    <dbReference type="NCBI Taxonomy" id="166587"/>
    <lineage>
        <taxon>Bacteria</taxon>
        <taxon>Bacillati</taxon>
        <taxon>Chloroflexota</taxon>
        <taxon>environmental samples</taxon>
    </lineage>
</organism>
<proteinExistence type="inferred from homology"/>
<feature type="transmembrane region" description="Helical" evidence="7">
    <location>
        <begin position="276"/>
        <end position="296"/>
    </location>
</feature>
<evidence type="ECO:0000259" key="8">
    <source>
        <dbReference type="PROSITE" id="PS50928"/>
    </source>
</evidence>
<keyword evidence="4 7" id="KW-0812">Transmembrane</keyword>
<feature type="transmembrane region" description="Helical" evidence="7">
    <location>
        <begin position="85"/>
        <end position="107"/>
    </location>
</feature>
<dbReference type="PROSITE" id="PS50928">
    <property type="entry name" value="ABC_TM1"/>
    <property type="match status" value="1"/>
</dbReference>
<comment type="similarity">
    <text evidence="7">Belongs to the binding-protein-dependent transport system permease family.</text>
</comment>
<feature type="transmembrane region" description="Helical" evidence="7">
    <location>
        <begin position="211"/>
        <end position="233"/>
    </location>
</feature>
<reference evidence="9" key="1">
    <citation type="journal article" date="2005" name="Environ. Microbiol.">
        <title>Genetic and functional properties of uncultivated thermophilic crenarchaeotes from a subsurface gold mine as revealed by analysis of genome fragments.</title>
        <authorList>
            <person name="Nunoura T."/>
            <person name="Hirayama H."/>
            <person name="Takami H."/>
            <person name="Oida H."/>
            <person name="Nishi S."/>
            <person name="Shimamura S."/>
            <person name="Suzuki Y."/>
            <person name="Inagaki F."/>
            <person name="Takai K."/>
            <person name="Nealson K.H."/>
            <person name="Horikoshi K."/>
        </authorList>
    </citation>
    <scope>NUCLEOTIDE SEQUENCE</scope>
</reference>
<keyword evidence="2 7" id="KW-0813">Transport</keyword>
<dbReference type="PANTHER" id="PTHR43005">
    <property type="entry name" value="BLR7065 PROTEIN"/>
    <property type="match status" value="1"/>
</dbReference>
<evidence type="ECO:0000256" key="2">
    <source>
        <dbReference type="ARBA" id="ARBA00022448"/>
    </source>
</evidence>
<keyword evidence="5 7" id="KW-1133">Transmembrane helix</keyword>
<dbReference type="PANTHER" id="PTHR43005:SF1">
    <property type="entry name" value="SPERMIDINE_PUTRESCINE TRANSPORT SYSTEM PERMEASE PROTEIN"/>
    <property type="match status" value="1"/>
</dbReference>
<comment type="subcellular location">
    <subcellularLocation>
        <location evidence="1 7">Cell membrane</location>
        <topology evidence="1 7">Multi-pass membrane protein</topology>
    </subcellularLocation>
</comment>
<sequence length="302" mass="34571">MPPSLSSSLRRKFMLERLFPFRYRLVAPLFLALVLILGYPLSFSLWISLHDYQLTTIDRVTWVGGKNYQSLLQNASFWTAMQNTIVFVIVAVSLELLIGLGLAVLLHRRTTPGRHFFRSILLTPMFITPIAVGLMFRFLLNSQLGVIPNILRAFTLRVDWFGPDMALFTLALIDVWQWTPFMLLLLLAGLESLPEEPFEAARVDGASALQSFWYLTLPMLRPTILAAVVIRMLDAFKVYEYVYAITRGGPGESTETIQYHIYRVGFLYFRLGEASAMSYILIVLIFILVITLFYLLRREAIA</sequence>
<dbReference type="InterPro" id="IPR000515">
    <property type="entry name" value="MetI-like"/>
</dbReference>
<keyword evidence="3" id="KW-1003">Cell membrane</keyword>
<dbReference type="EMBL" id="AP011732">
    <property type="protein sequence ID" value="BAL55918.1"/>
    <property type="molecule type" value="Genomic_DNA"/>
</dbReference>
<dbReference type="CDD" id="cd06261">
    <property type="entry name" value="TM_PBP2"/>
    <property type="match status" value="1"/>
</dbReference>
<keyword evidence="6 7" id="KW-0472">Membrane</keyword>
<dbReference type="Gene3D" id="1.10.3720.10">
    <property type="entry name" value="MetI-like"/>
    <property type="match status" value="1"/>
</dbReference>
<dbReference type="Pfam" id="PF00528">
    <property type="entry name" value="BPD_transp_1"/>
    <property type="match status" value="1"/>
</dbReference>
<feature type="transmembrane region" description="Helical" evidence="7">
    <location>
        <begin position="21"/>
        <end position="41"/>
    </location>
</feature>
<dbReference type="GO" id="GO:0005886">
    <property type="term" value="C:plasma membrane"/>
    <property type="evidence" value="ECO:0007669"/>
    <property type="project" value="UniProtKB-SubCell"/>
</dbReference>